<feature type="compositionally biased region" description="Basic and acidic residues" evidence="6">
    <location>
        <begin position="142"/>
        <end position="153"/>
    </location>
</feature>
<evidence type="ECO:0000256" key="2">
    <source>
        <dbReference type="ARBA" id="ARBA00022475"/>
    </source>
</evidence>
<evidence type="ECO:0000313" key="8">
    <source>
        <dbReference type="EMBL" id="MBJ6363389.1"/>
    </source>
</evidence>
<keyword evidence="2" id="KW-1003">Cell membrane</keyword>
<reference evidence="8" key="1">
    <citation type="submission" date="2020-12" db="EMBL/GenBank/DDBJ databases">
        <authorList>
            <person name="Huq M.A."/>
        </authorList>
    </citation>
    <scope>NUCLEOTIDE SEQUENCE</scope>
    <source>
        <strain evidence="8">MAHUQ-46</strain>
    </source>
</reference>
<evidence type="ECO:0000256" key="4">
    <source>
        <dbReference type="ARBA" id="ARBA00022989"/>
    </source>
</evidence>
<comment type="subcellular location">
    <subcellularLocation>
        <location evidence="1">Cell membrane</location>
    </subcellularLocation>
</comment>
<feature type="transmembrane region" description="Helical" evidence="7">
    <location>
        <begin position="12"/>
        <end position="33"/>
    </location>
</feature>
<keyword evidence="8" id="KW-0282">Flagellum</keyword>
<comment type="caution">
    <text evidence="8">The sequence shown here is derived from an EMBL/GenBank/DDBJ whole genome shotgun (WGS) entry which is preliminary data.</text>
</comment>
<sequence length="169" mass="19038">MQPDDNLLGNLVWVIIALLLVIGLIVIFIKFLSQRSRGYGMNRSVRTLGGVALGQNKSLQIVELAGKVYVVGVGDDVTLLDKIDSPEEARIVIDKMEAQLGGGNLSVAEWIRKYRKRNEGSDIPEESWSSRSVSFESMLQDKLQRQTERKRQIQETLNHANPMNQSRDE</sequence>
<organism evidence="8 9">
    <name type="scientific">Paenibacillus roseus</name>
    <dbReference type="NCBI Taxonomy" id="2798579"/>
    <lineage>
        <taxon>Bacteria</taxon>
        <taxon>Bacillati</taxon>
        <taxon>Bacillota</taxon>
        <taxon>Bacilli</taxon>
        <taxon>Bacillales</taxon>
        <taxon>Paenibacillaceae</taxon>
        <taxon>Paenibacillus</taxon>
    </lineage>
</organism>
<evidence type="ECO:0000256" key="5">
    <source>
        <dbReference type="ARBA" id="ARBA00023136"/>
    </source>
</evidence>
<dbReference type="InterPro" id="IPR022781">
    <property type="entry name" value="Flagellar_biosynth_FliO"/>
</dbReference>
<keyword evidence="5 7" id="KW-0472">Membrane</keyword>
<dbReference type="EMBL" id="JAELUP010000103">
    <property type="protein sequence ID" value="MBJ6363389.1"/>
    <property type="molecule type" value="Genomic_DNA"/>
</dbReference>
<dbReference type="RefSeq" id="WP_199020935.1">
    <property type="nucleotide sequence ID" value="NZ_JAELUP010000103.1"/>
</dbReference>
<evidence type="ECO:0000256" key="3">
    <source>
        <dbReference type="ARBA" id="ARBA00022692"/>
    </source>
</evidence>
<name>A0A934J4Z6_9BACL</name>
<keyword evidence="3 7" id="KW-0812">Transmembrane</keyword>
<feature type="region of interest" description="Disordered" evidence="6">
    <location>
        <begin position="139"/>
        <end position="169"/>
    </location>
</feature>
<accession>A0A934J4Z6</accession>
<keyword evidence="8" id="KW-0969">Cilium</keyword>
<gene>
    <name evidence="8" type="ORF">JFN88_19475</name>
</gene>
<dbReference type="GO" id="GO:0016020">
    <property type="term" value="C:membrane"/>
    <property type="evidence" value="ECO:0007669"/>
    <property type="project" value="InterPro"/>
</dbReference>
<dbReference type="GO" id="GO:0044781">
    <property type="term" value="P:bacterial-type flagellum organization"/>
    <property type="evidence" value="ECO:0007669"/>
    <property type="project" value="InterPro"/>
</dbReference>
<dbReference type="Proteomes" id="UP000640274">
    <property type="component" value="Unassembled WGS sequence"/>
</dbReference>
<evidence type="ECO:0000256" key="6">
    <source>
        <dbReference type="SAM" id="MobiDB-lite"/>
    </source>
</evidence>
<keyword evidence="8" id="KW-0966">Cell projection</keyword>
<evidence type="ECO:0000256" key="1">
    <source>
        <dbReference type="ARBA" id="ARBA00004236"/>
    </source>
</evidence>
<dbReference type="Pfam" id="PF04347">
    <property type="entry name" value="FliO"/>
    <property type="match status" value="1"/>
</dbReference>
<evidence type="ECO:0000313" key="9">
    <source>
        <dbReference type="Proteomes" id="UP000640274"/>
    </source>
</evidence>
<protein>
    <submittedName>
        <fullName evidence="8">Flagellar biosynthetic protein FliO</fullName>
    </submittedName>
</protein>
<evidence type="ECO:0000256" key="7">
    <source>
        <dbReference type="SAM" id="Phobius"/>
    </source>
</evidence>
<dbReference type="AlphaFoldDB" id="A0A934J4Z6"/>
<proteinExistence type="predicted"/>
<keyword evidence="4 7" id="KW-1133">Transmembrane helix</keyword>
<feature type="compositionally biased region" description="Polar residues" evidence="6">
    <location>
        <begin position="154"/>
        <end position="169"/>
    </location>
</feature>
<keyword evidence="9" id="KW-1185">Reference proteome</keyword>